<protein>
    <recommendedName>
        <fullName evidence="5">Phenoloxidase-activating factor 2</fullName>
    </recommendedName>
    <alternativeName>
        <fullName evidence="6">Prophenoloxidase-activating factor II</fullName>
    </alternativeName>
</protein>
<proteinExistence type="inferred from homology"/>
<dbReference type="Proteomes" id="UP001652661">
    <property type="component" value="Chromosome 2L"/>
</dbReference>
<evidence type="ECO:0000256" key="5">
    <source>
        <dbReference type="ARBA" id="ARBA00068096"/>
    </source>
</evidence>
<evidence type="ECO:0000259" key="8">
    <source>
        <dbReference type="PROSITE" id="PS50240"/>
    </source>
</evidence>
<dbReference type="RefSeq" id="XP_017027969.1">
    <property type="nucleotide sequence ID" value="XM_017172480.2"/>
</dbReference>
<dbReference type="GO" id="GO:0006508">
    <property type="term" value="P:proteolysis"/>
    <property type="evidence" value="ECO:0007669"/>
    <property type="project" value="InterPro"/>
</dbReference>
<comment type="similarity">
    <text evidence="4">Belongs to the peptidase S1 family. CLIP subfamily.</text>
</comment>
<gene>
    <name evidence="10" type="primary">LOC108078561</name>
</gene>
<dbReference type="InterPro" id="IPR041515">
    <property type="entry name" value="PPAF-2-like_Clip"/>
</dbReference>
<keyword evidence="2" id="KW-0964">Secreted</keyword>
<evidence type="ECO:0000256" key="1">
    <source>
        <dbReference type="ARBA" id="ARBA00004613"/>
    </source>
</evidence>
<dbReference type="InterPro" id="IPR051487">
    <property type="entry name" value="Ser/Thr_Proteases_Immune/Dev"/>
</dbReference>
<dbReference type="InterPro" id="IPR009003">
    <property type="entry name" value="Peptidase_S1_PA"/>
</dbReference>
<dbReference type="InterPro" id="IPR043504">
    <property type="entry name" value="Peptidase_S1_PA_chymotrypsin"/>
</dbReference>
<dbReference type="PANTHER" id="PTHR24256">
    <property type="entry name" value="TRYPTASE-RELATED"/>
    <property type="match status" value="1"/>
</dbReference>
<reference evidence="10" key="2">
    <citation type="submission" date="2025-08" db="UniProtKB">
        <authorList>
            <consortium name="RefSeq"/>
        </authorList>
    </citation>
    <scope>IDENTIFICATION</scope>
    <source>
        <strain evidence="10">14028-0561.14</strain>
        <tissue evidence="10">Whole fly</tissue>
    </source>
</reference>
<evidence type="ECO:0000256" key="2">
    <source>
        <dbReference type="ARBA" id="ARBA00022525"/>
    </source>
</evidence>
<accession>A0A6P4IX98</accession>
<dbReference type="GeneID" id="108078561"/>
<keyword evidence="7" id="KW-0732">Signal</keyword>
<sequence length="438" mass="49153">MASRTTPFTSAVFLLLILLESDFSRAQDFSSSMCQQSELCTTVKRCQESDNAGRKRISPRIARSCGVSLMCCEKEQLESWDATNSIRDKVSRVPEPEPNESCGLNMECVPRKLCRDNVINDSGITLINPRLGNTQCSKSLYRCCEVSQKVDDSESPYVQKQKDFKYTSCGWSNPKGLIPDEDKFNYEEDVSIFGQFPWMVGIFTGRQKFLCGGTLIHPQLVVTSSHNVVNETVDTLVARLGEWDLNSVNEPYIHQSRRIKEIIMHPEFDPDVFFNDIALLLLEEPVQLAPHIQPLCLPPPQTPQLISQLLSSNCFATGWGSKDAKSDKLEQVLKRINLPLVEHSECQAKLRLTRLESRFRLRPSFICAGGDPGKDTCKGDGGSPLFCTMPGERDRYQLVGIVSWGVECAEDDIPAVYANVPYLRGWLDEKIKGLGITL</sequence>
<dbReference type="PROSITE" id="PS50240">
    <property type="entry name" value="TRYPSIN_DOM"/>
    <property type="match status" value="1"/>
</dbReference>
<keyword evidence="3" id="KW-1015">Disulfide bond</keyword>
<reference evidence="9" key="1">
    <citation type="submission" date="2025-05" db="UniProtKB">
        <authorList>
            <consortium name="RefSeq"/>
        </authorList>
    </citation>
    <scope>NUCLEOTIDE SEQUENCE [LARGE SCALE GENOMIC DNA]</scope>
    <source>
        <strain evidence="9">14028-0561.14</strain>
    </source>
</reference>
<feature type="chain" id="PRO_5028228458" description="Phenoloxidase-activating factor 2" evidence="7">
    <location>
        <begin position="27"/>
        <end position="438"/>
    </location>
</feature>
<dbReference type="GO" id="GO:0005576">
    <property type="term" value="C:extracellular region"/>
    <property type="evidence" value="ECO:0007669"/>
    <property type="project" value="UniProtKB-SubCell"/>
</dbReference>
<dbReference type="CDD" id="cd00190">
    <property type="entry name" value="Tryp_SPc"/>
    <property type="match status" value="1"/>
</dbReference>
<evidence type="ECO:0000313" key="10">
    <source>
        <dbReference type="RefSeq" id="XP_017027969.1"/>
    </source>
</evidence>
<organism evidence="9 10">
    <name type="scientific">Drosophila kikkawai</name>
    <name type="common">Fruit fly</name>
    <dbReference type="NCBI Taxonomy" id="30033"/>
    <lineage>
        <taxon>Eukaryota</taxon>
        <taxon>Metazoa</taxon>
        <taxon>Ecdysozoa</taxon>
        <taxon>Arthropoda</taxon>
        <taxon>Hexapoda</taxon>
        <taxon>Insecta</taxon>
        <taxon>Pterygota</taxon>
        <taxon>Neoptera</taxon>
        <taxon>Endopterygota</taxon>
        <taxon>Diptera</taxon>
        <taxon>Brachycera</taxon>
        <taxon>Muscomorpha</taxon>
        <taxon>Ephydroidea</taxon>
        <taxon>Drosophilidae</taxon>
        <taxon>Drosophila</taxon>
        <taxon>Sophophora</taxon>
    </lineage>
</organism>
<evidence type="ECO:0000313" key="9">
    <source>
        <dbReference type="Proteomes" id="UP001652661"/>
    </source>
</evidence>
<dbReference type="InterPro" id="IPR001314">
    <property type="entry name" value="Peptidase_S1A"/>
</dbReference>
<dbReference type="PRINTS" id="PR00722">
    <property type="entry name" value="CHYMOTRYPSIN"/>
</dbReference>
<evidence type="ECO:0000256" key="4">
    <source>
        <dbReference type="ARBA" id="ARBA00024195"/>
    </source>
</evidence>
<feature type="domain" description="Peptidase S1" evidence="8">
    <location>
        <begin position="177"/>
        <end position="432"/>
    </location>
</feature>
<dbReference type="InterPro" id="IPR001254">
    <property type="entry name" value="Trypsin_dom"/>
</dbReference>
<dbReference type="Gene3D" id="2.40.10.10">
    <property type="entry name" value="Trypsin-like serine proteases"/>
    <property type="match status" value="1"/>
</dbReference>
<dbReference type="GO" id="GO:0004252">
    <property type="term" value="F:serine-type endopeptidase activity"/>
    <property type="evidence" value="ECO:0007669"/>
    <property type="project" value="InterPro"/>
</dbReference>
<comment type="subcellular location">
    <subcellularLocation>
        <location evidence="1">Secreted</location>
    </subcellularLocation>
</comment>
<feature type="signal peptide" evidence="7">
    <location>
        <begin position="1"/>
        <end position="26"/>
    </location>
</feature>
<evidence type="ECO:0000256" key="6">
    <source>
        <dbReference type="ARBA" id="ARBA00076468"/>
    </source>
</evidence>
<dbReference type="AlphaFoldDB" id="A0A6P4IX98"/>
<keyword evidence="9" id="KW-1185">Reference proteome</keyword>
<dbReference type="SMART" id="SM00020">
    <property type="entry name" value="Tryp_SPc"/>
    <property type="match status" value="1"/>
</dbReference>
<dbReference type="FunFam" id="2.40.10.10:FF:000038">
    <property type="entry name" value="Serine protease"/>
    <property type="match status" value="1"/>
</dbReference>
<evidence type="ECO:0000256" key="7">
    <source>
        <dbReference type="SAM" id="SignalP"/>
    </source>
</evidence>
<name>A0A6P4IX98_DROKI</name>
<evidence type="ECO:0000256" key="3">
    <source>
        <dbReference type="ARBA" id="ARBA00023157"/>
    </source>
</evidence>
<dbReference type="OrthoDB" id="6261922at2759"/>
<dbReference type="Pfam" id="PF00089">
    <property type="entry name" value="Trypsin"/>
    <property type="match status" value="1"/>
</dbReference>
<dbReference type="SUPFAM" id="SSF50494">
    <property type="entry name" value="Trypsin-like serine proteases"/>
    <property type="match status" value="1"/>
</dbReference>
<dbReference type="Pfam" id="PF18322">
    <property type="entry name" value="CLIP_1"/>
    <property type="match status" value="1"/>
</dbReference>